<organism evidence="1 2">
    <name type="scientific">Trifolium medium</name>
    <dbReference type="NCBI Taxonomy" id="97028"/>
    <lineage>
        <taxon>Eukaryota</taxon>
        <taxon>Viridiplantae</taxon>
        <taxon>Streptophyta</taxon>
        <taxon>Embryophyta</taxon>
        <taxon>Tracheophyta</taxon>
        <taxon>Spermatophyta</taxon>
        <taxon>Magnoliopsida</taxon>
        <taxon>eudicotyledons</taxon>
        <taxon>Gunneridae</taxon>
        <taxon>Pentapetalae</taxon>
        <taxon>rosids</taxon>
        <taxon>fabids</taxon>
        <taxon>Fabales</taxon>
        <taxon>Fabaceae</taxon>
        <taxon>Papilionoideae</taxon>
        <taxon>50 kb inversion clade</taxon>
        <taxon>NPAAA clade</taxon>
        <taxon>Hologalegina</taxon>
        <taxon>IRL clade</taxon>
        <taxon>Trifolieae</taxon>
        <taxon>Trifolium</taxon>
    </lineage>
</organism>
<proteinExistence type="predicted"/>
<dbReference type="EMBL" id="LXQA010247902">
    <property type="protein sequence ID" value="MCI37743.1"/>
    <property type="molecule type" value="Genomic_DNA"/>
</dbReference>
<keyword evidence="1" id="KW-0804">Transcription</keyword>
<reference evidence="1 2" key="1">
    <citation type="journal article" date="2018" name="Front. Plant Sci.">
        <title>Red Clover (Trifolium pratense) and Zigzag Clover (T. medium) - A Picture of Genomic Similarities and Differences.</title>
        <authorList>
            <person name="Dluhosova J."/>
            <person name="Istvanek J."/>
            <person name="Nedelnik J."/>
            <person name="Repkova J."/>
        </authorList>
    </citation>
    <scope>NUCLEOTIDE SEQUENCE [LARGE SCALE GENOMIC DNA]</scope>
    <source>
        <strain evidence="2">cv. 10/8</strain>
        <tissue evidence="1">Leaf</tissue>
    </source>
</reference>
<accession>A0A392RM96</accession>
<dbReference type="Proteomes" id="UP000265520">
    <property type="component" value="Unassembled WGS sequence"/>
</dbReference>
<dbReference type="PANTHER" id="PTHR36617">
    <property type="entry name" value="PROTEIN, PUTATIVE-RELATED"/>
    <property type="match status" value="1"/>
</dbReference>
<keyword evidence="2" id="KW-1185">Reference proteome</keyword>
<protein>
    <submittedName>
        <fullName evidence="1">DNA-directed RNA polymerase</fullName>
    </submittedName>
</protein>
<evidence type="ECO:0000313" key="2">
    <source>
        <dbReference type="Proteomes" id="UP000265520"/>
    </source>
</evidence>
<comment type="caution">
    <text evidence="1">The sequence shown here is derived from an EMBL/GenBank/DDBJ whole genome shotgun (WGS) entry which is preliminary data.</text>
</comment>
<keyword evidence="1" id="KW-0240">DNA-directed RNA polymerase</keyword>
<dbReference type="GO" id="GO:0000428">
    <property type="term" value="C:DNA-directed RNA polymerase complex"/>
    <property type="evidence" value="ECO:0007669"/>
    <property type="project" value="UniProtKB-KW"/>
</dbReference>
<name>A0A392RM96_9FABA</name>
<sequence>MGGEGVVCEGYCEDGRQWSGDFFWSDPWLGGVPLSVRYRRLFDLSLNRFSTVEVMRDLGCGDGGAAWSWRRQLWAWEEELLEEYVALYFMTLSCSLTSQISGCGGPTQ</sequence>
<evidence type="ECO:0000313" key="1">
    <source>
        <dbReference type="EMBL" id="MCI37743.1"/>
    </source>
</evidence>
<feature type="non-terminal residue" evidence="1">
    <location>
        <position position="108"/>
    </location>
</feature>
<dbReference type="PANTHER" id="PTHR36617:SF5">
    <property type="entry name" value="OS05G0421675 PROTEIN"/>
    <property type="match status" value="1"/>
</dbReference>
<dbReference type="AlphaFoldDB" id="A0A392RM96"/>